<evidence type="ECO:0000256" key="3">
    <source>
        <dbReference type="ARBA" id="ARBA00023163"/>
    </source>
</evidence>
<dbReference type="eggNOG" id="COG1974">
    <property type="taxonomic scope" value="Bacteria"/>
</dbReference>
<dbReference type="Proteomes" id="UP000003174">
    <property type="component" value="Unassembled WGS sequence"/>
</dbReference>
<dbReference type="SUPFAM" id="SSF47413">
    <property type="entry name" value="lambda repressor-like DNA-binding domains"/>
    <property type="match status" value="1"/>
</dbReference>
<organism evidence="5 6">
    <name type="scientific">Anaerobutyricum hallii DSM 3353</name>
    <dbReference type="NCBI Taxonomy" id="411469"/>
    <lineage>
        <taxon>Bacteria</taxon>
        <taxon>Bacillati</taxon>
        <taxon>Bacillota</taxon>
        <taxon>Clostridia</taxon>
        <taxon>Lachnospirales</taxon>
        <taxon>Lachnospiraceae</taxon>
        <taxon>Anaerobutyricum</taxon>
    </lineage>
</organism>
<reference evidence="5 6" key="1">
    <citation type="submission" date="2009-01" db="EMBL/GenBank/DDBJ databases">
        <authorList>
            <person name="Fulton L."/>
            <person name="Clifton S."/>
            <person name="Fulton B."/>
            <person name="Xu J."/>
            <person name="Minx P."/>
            <person name="Pepin K.H."/>
            <person name="Johnson M."/>
            <person name="Bhonagiri V."/>
            <person name="Nash W.E."/>
            <person name="Mardis E.R."/>
            <person name="Wilson R.K."/>
        </authorList>
    </citation>
    <scope>NUCLEOTIDE SEQUENCE [LARGE SCALE GENOMIC DNA]</scope>
    <source>
        <strain evidence="5 6">DSM 3353</strain>
    </source>
</reference>
<dbReference type="GO" id="GO:0003677">
    <property type="term" value="F:DNA binding"/>
    <property type="evidence" value="ECO:0007669"/>
    <property type="project" value="UniProtKB-KW"/>
</dbReference>
<keyword evidence="2" id="KW-0238">DNA-binding</keyword>
<proteinExistence type="predicted"/>
<reference evidence="5 6" key="2">
    <citation type="submission" date="2009-02" db="EMBL/GenBank/DDBJ databases">
        <title>Draft genome sequence of Eubacterium hallii (DSM 3353).</title>
        <authorList>
            <person name="Sudarsanam P."/>
            <person name="Ley R."/>
            <person name="Guruge J."/>
            <person name="Turnbaugh P.J."/>
            <person name="Mahowald M."/>
            <person name="Liep D."/>
            <person name="Gordon J."/>
        </authorList>
    </citation>
    <scope>NUCLEOTIDE SEQUENCE [LARGE SCALE GENOMIC DNA]</scope>
    <source>
        <strain evidence="5 6">DSM 3353</strain>
    </source>
</reference>
<dbReference type="PANTHER" id="PTHR40661:SF1">
    <property type="entry name" value="HTH CRO_C1-TYPE DOMAIN-CONTAINING PROTEIN"/>
    <property type="match status" value="1"/>
</dbReference>
<name>C0EX53_9FIRM</name>
<sequence>MSNLGNKQIMANNIRYYMNIHSVSQTEICNTLGFKMPTFSDWVNAKTYPRIDKIELMANYFGVTKADLVEDHSSRSHLTQCQTKDEETLVLSYRELNDINKKSVAYTNNLLSTQRMEDELRTAHARTDIEATPEGIQSDLDIMNDDSLWD</sequence>
<accession>C0EX53</accession>
<protein>
    <submittedName>
        <fullName evidence="5">Toxin-antitoxin system, antitoxin component, Xre family</fullName>
    </submittedName>
</protein>
<dbReference type="SMART" id="SM00530">
    <property type="entry name" value="HTH_XRE"/>
    <property type="match status" value="1"/>
</dbReference>
<dbReference type="RefSeq" id="WP_005348215.1">
    <property type="nucleotide sequence ID" value="NZ_ACEP01000089.1"/>
</dbReference>
<dbReference type="Gene3D" id="1.10.260.40">
    <property type="entry name" value="lambda repressor-like DNA-binding domains"/>
    <property type="match status" value="1"/>
</dbReference>
<evidence type="ECO:0000313" key="5">
    <source>
        <dbReference type="EMBL" id="EEG36148.1"/>
    </source>
</evidence>
<keyword evidence="1" id="KW-0805">Transcription regulation</keyword>
<evidence type="ECO:0000259" key="4">
    <source>
        <dbReference type="PROSITE" id="PS50943"/>
    </source>
</evidence>
<evidence type="ECO:0000313" key="6">
    <source>
        <dbReference type="Proteomes" id="UP000003174"/>
    </source>
</evidence>
<evidence type="ECO:0000256" key="2">
    <source>
        <dbReference type="ARBA" id="ARBA00023125"/>
    </source>
</evidence>
<gene>
    <name evidence="5" type="ORF">EUBHAL_01994</name>
</gene>
<evidence type="ECO:0000256" key="1">
    <source>
        <dbReference type="ARBA" id="ARBA00023015"/>
    </source>
</evidence>
<dbReference type="CDD" id="cd00093">
    <property type="entry name" value="HTH_XRE"/>
    <property type="match status" value="1"/>
</dbReference>
<dbReference type="PANTHER" id="PTHR40661">
    <property type="match status" value="1"/>
</dbReference>
<dbReference type="PROSITE" id="PS50943">
    <property type="entry name" value="HTH_CROC1"/>
    <property type="match status" value="1"/>
</dbReference>
<feature type="domain" description="HTH cro/C1-type" evidence="4">
    <location>
        <begin position="14"/>
        <end position="68"/>
    </location>
</feature>
<dbReference type="Pfam" id="PF13443">
    <property type="entry name" value="HTH_26"/>
    <property type="match status" value="1"/>
</dbReference>
<dbReference type="GeneID" id="75048359"/>
<dbReference type="AlphaFoldDB" id="C0EX53"/>
<dbReference type="InterPro" id="IPR001387">
    <property type="entry name" value="Cro/C1-type_HTH"/>
</dbReference>
<dbReference type="EMBL" id="ACEP01000089">
    <property type="protein sequence ID" value="EEG36148.1"/>
    <property type="molecule type" value="Genomic_DNA"/>
</dbReference>
<keyword evidence="3" id="KW-0804">Transcription</keyword>
<comment type="caution">
    <text evidence="5">The sequence shown here is derived from an EMBL/GenBank/DDBJ whole genome shotgun (WGS) entry which is preliminary data.</text>
</comment>
<dbReference type="InterPro" id="IPR010982">
    <property type="entry name" value="Lambda_DNA-bd_dom_sf"/>
</dbReference>